<name>A0ABW0ED00_9BACT</name>
<evidence type="ECO:0008006" key="3">
    <source>
        <dbReference type="Google" id="ProtNLM"/>
    </source>
</evidence>
<evidence type="ECO:0000313" key="1">
    <source>
        <dbReference type="EMBL" id="MFC5271111.1"/>
    </source>
</evidence>
<dbReference type="Proteomes" id="UP001596161">
    <property type="component" value="Unassembled WGS sequence"/>
</dbReference>
<sequence>MSLSKLSLLALAGMLAFTSCKKDEDMKPEEAIVSAEDNARMETEMESVQDFVDAEAADPDLKTGNPSKSGNLANCATRTWNASTNTLTIDFGATNCLCKDGKYRRGQIVAVFNGAWRAAGSSVIISLNNYFVNDNQHTGTKTITSLGNENGTANYKYSVHVQNASIVFTNGTSRNWNAHREVERVAGQGTLTLFDDEYLVTGTSSGTNRRGKNYSTIIGTPLKKVFRLGCARTFIAGTIDITNGRQKSMTLNYDPTGTEACDKTASVTYNGTTRIITLR</sequence>
<comment type="caution">
    <text evidence="1">The sequence shown here is derived from an EMBL/GenBank/DDBJ whole genome shotgun (WGS) entry which is preliminary data.</text>
</comment>
<dbReference type="EMBL" id="JBHSKT010000005">
    <property type="protein sequence ID" value="MFC5271111.1"/>
    <property type="molecule type" value="Genomic_DNA"/>
</dbReference>
<keyword evidence="2" id="KW-1185">Reference proteome</keyword>
<organism evidence="1 2">
    <name type="scientific">Adhaeribacter terreus</name>
    <dbReference type="NCBI Taxonomy" id="529703"/>
    <lineage>
        <taxon>Bacteria</taxon>
        <taxon>Pseudomonadati</taxon>
        <taxon>Bacteroidota</taxon>
        <taxon>Cytophagia</taxon>
        <taxon>Cytophagales</taxon>
        <taxon>Hymenobacteraceae</taxon>
        <taxon>Adhaeribacter</taxon>
    </lineage>
</organism>
<evidence type="ECO:0000313" key="2">
    <source>
        <dbReference type="Proteomes" id="UP001596161"/>
    </source>
</evidence>
<accession>A0ABW0ED00</accession>
<dbReference type="RefSeq" id="WP_378017477.1">
    <property type="nucleotide sequence ID" value="NZ_JBHSKT010000005.1"/>
</dbReference>
<gene>
    <name evidence="1" type="ORF">ACFPIB_10850</name>
</gene>
<proteinExistence type="predicted"/>
<reference evidence="2" key="1">
    <citation type="journal article" date="2019" name="Int. J. Syst. Evol. Microbiol.">
        <title>The Global Catalogue of Microorganisms (GCM) 10K type strain sequencing project: providing services to taxonomists for standard genome sequencing and annotation.</title>
        <authorList>
            <consortium name="The Broad Institute Genomics Platform"/>
            <consortium name="The Broad Institute Genome Sequencing Center for Infectious Disease"/>
            <person name="Wu L."/>
            <person name="Ma J."/>
        </authorList>
    </citation>
    <scope>NUCLEOTIDE SEQUENCE [LARGE SCALE GENOMIC DNA]</scope>
    <source>
        <strain evidence="2">KACC 12602</strain>
    </source>
</reference>
<dbReference type="PROSITE" id="PS51257">
    <property type="entry name" value="PROKAR_LIPOPROTEIN"/>
    <property type="match status" value="1"/>
</dbReference>
<protein>
    <recommendedName>
        <fullName evidence="3">Lipoprotein</fullName>
    </recommendedName>
</protein>